<dbReference type="PANTHER" id="PTHR34693">
    <property type="entry name" value="PROTEIN PAR32"/>
    <property type="match status" value="1"/>
</dbReference>
<feature type="compositionally biased region" description="Basic and acidic residues" evidence="1">
    <location>
        <begin position="106"/>
        <end position="131"/>
    </location>
</feature>
<dbReference type="AlphaFoldDB" id="U4L816"/>
<evidence type="ECO:0000313" key="3">
    <source>
        <dbReference type="Proteomes" id="UP000018144"/>
    </source>
</evidence>
<dbReference type="OrthoDB" id="3063476at2759"/>
<dbReference type="eggNOG" id="ENOG502S3S2">
    <property type="taxonomic scope" value="Eukaryota"/>
</dbReference>
<evidence type="ECO:0000256" key="1">
    <source>
        <dbReference type="SAM" id="MobiDB-lite"/>
    </source>
</evidence>
<name>U4L816_PYROM</name>
<dbReference type="InterPro" id="IPR053203">
    <property type="entry name" value="Cisplatin_resist-associated"/>
</dbReference>
<dbReference type="Pfam" id="PF12223">
    <property type="entry name" value="DUF3602"/>
    <property type="match status" value="1"/>
</dbReference>
<proteinExistence type="predicted"/>
<dbReference type="EMBL" id="HF935853">
    <property type="protein sequence ID" value="CCX13514.1"/>
    <property type="molecule type" value="Genomic_DNA"/>
</dbReference>
<dbReference type="Proteomes" id="UP000018144">
    <property type="component" value="Unassembled WGS sequence"/>
</dbReference>
<dbReference type="PANTHER" id="PTHR34693:SF1">
    <property type="entry name" value="PROTEIN PAR32"/>
    <property type="match status" value="1"/>
</dbReference>
<accession>U4L816</accession>
<feature type="compositionally biased region" description="Polar residues" evidence="1">
    <location>
        <begin position="53"/>
        <end position="66"/>
    </location>
</feature>
<dbReference type="InterPro" id="IPR022024">
    <property type="entry name" value="DUF3602"/>
</dbReference>
<feature type="region of interest" description="Disordered" evidence="1">
    <location>
        <begin position="1"/>
        <end position="144"/>
    </location>
</feature>
<feature type="compositionally biased region" description="Basic and acidic residues" evidence="1">
    <location>
        <begin position="1"/>
        <end position="11"/>
    </location>
</feature>
<dbReference type="OMA" id="HNDPERP"/>
<sequence length="144" mass="15776">MSLPHANERQMSHGRGGAGNIRPDHDRKETEEEIKIPTLKAPVYTTGRGGTGNMATNDPKNPQNARKAQDVESDPPRVIKNVVHGGRGGAGNVVPPDAEEEEEKFEEERLRKIEEEKGDSRNWAEKSKDAIMTKIRGTGAGKKA</sequence>
<keyword evidence="3" id="KW-1185">Reference proteome</keyword>
<gene>
    <name evidence="2" type="ORF">PCON_13107</name>
</gene>
<organism evidence="2 3">
    <name type="scientific">Pyronema omphalodes (strain CBS 100304)</name>
    <name type="common">Pyronema confluens</name>
    <dbReference type="NCBI Taxonomy" id="1076935"/>
    <lineage>
        <taxon>Eukaryota</taxon>
        <taxon>Fungi</taxon>
        <taxon>Dikarya</taxon>
        <taxon>Ascomycota</taxon>
        <taxon>Pezizomycotina</taxon>
        <taxon>Pezizomycetes</taxon>
        <taxon>Pezizales</taxon>
        <taxon>Pyronemataceae</taxon>
        <taxon>Pyronema</taxon>
    </lineage>
</organism>
<evidence type="ECO:0000313" key="2">
    <source>
        <dbReference type="EMBL" id="CCX13514.1"/>
    </source>
</evidence>
<feature type="compositionally biased region" description="Basic and acidic residues" evidence="1">
    <location>
        <begin position="22"/>
        <end position="35"/>
    </location>
</feature>
<reference evidence="2 3" key="1">
    <citation type="journal article" date="2013" name="PLoS Genet.">
        <title>The genome and development-dependent transcriptomes of Pyronema confluens: a window into fungal evolution.</title>
        <authorList>
            <person name="Traeger S."/>
            <person name="Altegoer F."/>
            <person name="Freitag M."/>
            <person name="Gabaldon T."/>
            <person name="Kempken F."/>
            <person name="Kumar A."/>
            <person name="Marcet-Houben M."/>
            <person name="Poggeler S."/>
            <person name="Stajich J.E."/>
            <person name="Nowrousian M."/>
        </authorList>
    </citation>
    <scope>NUCLEOTIDE SEQUENCE [LARGE SCALE GENOMIC DNA]</scope>
    <source>
        <strain evidence="3">CBS 100304</strain>
        <tissue evidence="2">Vegetative mycelium</tissue>
    </source>
</reference>
<feature type="compositionally biased region" description="Basic and acidic residues" evidence="1">
    <location>
        <begin position="67"/>
        <end position="77"/>
    </location>
</feature>
<protein>
    <submittedName>
        <fullName evidence="2">Uncharacterized protein</fullName>
    </submittedName>
</protein>